<evidence type="ECO:0000256" key="4">
    <source>
        <dbReference type="ARBA" id="ARBA00023136"/>
    </source>
</evidence>
<keyword evidence="4 5" id="KW-0472">Membrane</keyword>
<feature type="transmembrane region" description="Helical" evidence="5">
    <location>
        <begin position="39"/>
        <end position="59"/>
    </location>
</feature>
<name>A0A1V4DF83_9ENTE</name>
<dbReference type="EMBL" id="MVAB01000001">
    <property type="protein sequence ID" value="OPF87103.1"/>
    <property type="molecule type" value="Genomic_DNA"/>
</dbReference>
<reference evidence="6 7" key="1">
    <citation type="submission" date="2017-02" db="EMBL/GenBank/DDBJ databases">
        <title>Vagococcus cremeus sp. nov., isolated from the small intestine of a marten, Martes flavigula.</title>
        <authorList>
            <person name="Tak E.J."/>
            <person name="Bae J.-W."/>
        </authorList>
    </citation>
    <scope>NUCLEOTIDE SEQUENCE [LARGE SCALE GENOMIC DNA]</scope>
    <source>
        <strain evidence="6 7">D7T301</strain>
    </source>
</reference>
<feature type="transmembrane region" description="Helical" evidence="5">
    <location>
        <begin position="107"/>
        <end position="134"/>
    </location>
</feature>
<dbReference type="Proteomes" id="UP000189970">
    <property type="component" value="Unassembled WGS sequence"/>
</dbReference>
<dbReference type="Gene3D" id="1.20.120.1630">
    <property type="match status" value="1"/>
</dbReference>
<evidence type="ECO:0008006" key="8">
    <source>
        <dbReference type="Google" id="ProtNLM"/>
    </source>
</evidence>
<accession>A0A1V4DF83</accession>
<proteinExistence type="predicted"/>
<evidence type="ECO:0000313" key="6">
    <source>
        <dbReference type="EMBL" id="OPF87103.1"/>
    </source>
</evidence>
<keyword evidence="7" id="KW-1185">Reference proteome</keyword>
<evidence type="ECO:0000256" key="2">
    <source>
        <dbReference type="ARBA" id="ARBA00022692"/>
    </source>
</evidence>
<gene>
    <name evidence="6" type="ORF">BW731_02225</name>
</gene>
<evidence type="ECO:0000313" key="7">
    <source>
        <dbReference type="Proteomes" id="UP000189970"/>
    </source>
</evidence>
<keyword evidence="3 5" id="KW-1133">Transmembrane helix</keyword>
<dbReference type="RefSeq" id="WP_079345325.1">
    <property type="nucleotide sequence ID" value="NZ_MVAB01000001.1"/>
</dbReference>
<evidence type="ECO:0000256" key="5">
    <source>
        <dbReference type="SAM" id="Phobius"/>
    </source>
</evidence>
<dbReference type="AlphaFoldDB" id="A0A1V4DF83"/>
<feature type="transmembrane region" description="Helical" evidence="5">
    <location>
        <begin position="66"/>
        <end position="87"/>
    </location>
</feature>
<dbReference type="Pfam" id="PF04191">
    <property type="entry name" value="PEMT"/>
    <property type="match status" value="1"/>
</dbReference>
<organism evidence="6 7">
    <name type="scientific">Vagococcus martis</name>
    <dbReference type="NCBI Taxonomy" id="1768210"/>
    <lineage>
        <taxon>Bacteria</taxon>
        <taxon>Bacillati</taxon>
        <taxon>Bacillota</taxon>
        <taxon>Bacilli</taxon>
        <taxon>Lactobacillales</taxon>
        <taxon>Enterococcaceae</taxon>
        <taxon>Vagococcus</taxon>
    </lineage>
</organism>
<sequence length="168" mass="19984">MGIILIFPLLIIRFWIMPKLSYSAVKEANYFAPLRDKEKYFYIMYQITNVLLVFMPLLYQINIHSYLGWVVYILGIALVLITIIHFSDKSNSVLRVKGVYKYSRNPMYVGYFVYFLGCSLLLDSWVYFLVLLVFQLSAHWIILSEERWCEEIYGDSYLSYKGSVKRYL</sequence>
<evidence type="ECO:0000256" key="1">
    <source>
        <dbReference type="ARBA" id="ARBA00004127"/>
    </source>
</evidence>
<comment type="caution">
    <text evidence="6">The sequence shown here is derived from an EMBL/GenBank/DDBJ whole genome shotgun (WGS) entry which is preliminary data.</text>
</comment>
<dbReference type="InterPro" id="IPR007318">
    <property type="entry name" value="Phopholipid_MeTrfase"/>
</dbReference>
<keyword evidence="2 5" id="KW-0812">Transmembrane</keyword>
<comment type="subcellular location">
    <subcellularLocation>
        <location evidence="1">Endomembrane system</location>
        <topology evidence="1">Multi-pass membrane protein</topology>
    </subcellularLocation>
</comment>
<dbReference type="GO" id="GO:0012505">
    <property type="term" value="C:endomembrane system"/>
    <property type="evidence" value="ECO:0007669"/>
    <property type="project" value="UniProtKB-SubCell"/>
</dbReference>
<evidence type="ECO:0000256" key="3">
    <source>
        <dbReference type="ARBA" id="ARBA00022989"/>
    </source>
</evidence>
<protein>
    <recommendedName>
        <fullName evidence="8">Phospholipid methyltransferase</fullName>
    </recommendedName>
</protein>